<protein>
    <submittedName>
        <fullName evidence="2">DUF1573 domain-containing protein</fullName>
    </submittedName>
</protein>
<keyword evidence="3" id="KW-1185">Reference proteome</keyword>
<dbReference type="Gene3D" id="2.60.40.10">
    <property type="entry name" value="Immunoglobulins"/>
    <property type="match status" value="1"/>
</dbReference>
<reference evidence="2" key="1">
    <citation type="submission" date="2021-01" db="EMBL/GenBank/DDBJ databases">
        <title>Modified the classification status of verrucomicrobia.</title>
        <authorList>
            <person name="Feng X."/>
        </authorList>
    </citation>
    <scope>NUCLEOTIDE SEQUENCE</scope>
    <source>
        <strain evidence="2">JCM 18052</strain>
    </source>
</reference>
<dbReference type="InterPro" id="IPR011467">
    <property type="entry name" value="DUF1573"/>
</dbReference>
<dbReference type="InterPro" id="IPR013783">
    <property type="entry name" value="Ig-like_fold"/>
</dbReference>
<evidence type="ECO:0000313" key="2">
    <source>
        <dbReference type="EMBL" id="MBK1816689.1"/>
    </source>
</evidence>
<dbReference type="Proteomes" id="UP000600139">
    <property type="component" value="Unassembled WGS sequence"/>
</dbReference>
<gene>
    <name evidence="2" type="ORF">JIN84_13770</name>
</gene>
<proteinExistence type="predicted"/>
<dbReference type="AlphaFoldDB" id="A0A934R4D5"/>
<dbReference type="RefSeq" id="WP_200351618.1">
    <property type="nucleotide sequence ID" value="NZ_BAABHZ010000006.1"/>
</dbReference>
<keyword evidence="1" id="KW-0732">Signal</keyword>
<evidence type="ECO:0000256" key="1">
    <source>
        <dbReference type="SAM" id="SignalP"/>
    </source>
</evidence>
<sequence length="230" mass="24776">MKTIIALWLSFLAFSQAAELKFKELTQDVNAPADARTVTADFSFTNDTGKPVTISKSDPGCSCLKVEISGGKLKYGPGESGTLRATFDLGNFSGTVDKVIGLWLDDDSSATPTMRLTVRIHIPVLVVMEPAKTLSWTVGEKPAPQTIHIRMAEGESIRVTGVKSSSPNFVCEIKTVEEGKKYDLVVSPQDTATPGMTVIRVETDCKVDKHKTQQAFGVVRKASAQAATNP</sequence>
<dbReference type="EMBL" id="JAENIK010000011">
    <property type="protein sequence ID" value="MBK1816689.1"/>
    <property type="molecule type" value="Genomic_DNA"/>
</dbReference>
<organism evidence="2 3">
    <name type="scientific">Luteolibacter yonseiensis</name>
    <dbReference type="NCBI Taxonomy" id="1144680"/>
    <lineage>
        <taxon>Bacteria</taxon>
        <taxon>Pseudomonadati</taxon>
        <taxon>Verrucomicrobiota</taxon>
        <taxon>Verrucomicrobiia</taxon>
        <taxon>Verrucomicrobiales</taxon>
        <taxon>Verrucomicrobiaceae</taxon>
        <taxon>Luteolibacter</taxon>
    </lineage>
</organism>
<comment type="caution">
    <text evidence="2">The sequence shown here is derived from an EMBL/GenBank/DDBJ whole genome shotgun (WGS) entry which is preliminary data.</text>
</comment>
<dbReference type="Pfam" id="PF07610">
    <property type="entry name" value="DUF1573"/>
    <property type="match status" value="1"/>
</dbReference>
<accession>A0A934R4D5</accession>
<evidence type="ECO:0000313" key="3">
    <source>
        <dbReference type="Proteomes" id="UP000600139"/>
    </source>
</evidence>
<dbReference type="PANTHER" id="PTHR37833">
    <property type="entry name" value="LIPOPROTEIN-RELATED"/>
    <property type="match status" value="1"/>
</dbReference>
<dbReference type="PANTHER" id="PTHR37833:SF1">
    <property type="entry name" value="SIGNAL PEPTIDE PROTEIN"/>
    <property type="match status" value="1"/>
</dbReference>
<name>A0A934R4D5_9BACT</name>
<feature type="chain" id="PRO_5036959925" evidence="1">
    <location>
        <begin position="18"/>
        <end position="230"/>
    </location>
</feature>
<feature type="signal peptide" evidence="1">
    <location>
        <begin position="1"/>
        <end position="17"/>
    </location>
</feature>